<organism evidence="3 4">
    <name type="scientific">Gelidibacter gilvus</name>
    <dbReference type="NCBI Taxonomy" id="59602"/>
    <lineage>
        <taxon>Bacteria</taxon>
        <taxon>Pseudomonadati</taxon>
        <taxon>Bacteroidota</taxon>
        <taxon>Flavobacteriia</taxon>
        <taxon>Flavobacteriales</taxon>
        <taxon>Flavobacteriaceae</taxon>
        <taxon>Gelidibacter</taxon>
    </lineage>
</organism>
<evidence type="ECO:0000259" key="2">
    <source>
        <dbReference type="PROSITE" id="PS50110"/>
    </source>
</evidence>
<keyword evidence="4" id="KW-1185">Reference proteome</keyword>
<dbReference type="RefSeq" id="WP_129017560.1">
    <property type="nucleotide sequence ID" value="NZ_SDDZ01000006.1"/>
</dbReference>
<dbReference type="InterPro" id="IPR051015">
    <property type="entry name" value="EvgA-like"/>
</dbReference>
<dbReference type="GO" id="GO:0000160">
    <property type="term" value="P:phosphorelay signal transduction system"/>
    <property type="evidence" value="ECO:0007669"/>
    <property type="project" value="InterPro"/>
</dbReference>
<dbReference type="PANTHER" id="PTHR45566">
    <property type="entry name" value="HTH-TYPE TRANSCRIPTIONAL REGULATOR YHJB-RELATED"/>
    <property type="match status" value="1"/>
</dbReference>
<dbReference type="Pfam" id="PF00072">
    <property type="entry name" value="Response_reg"/>
    <property type="match status" value="1"/>
</dbReference>
<dbReference type="SUPFAM" id="SSF52172">
    <property type="entry name" value="CheY-like"/>
    <property type="match status" value="1"/>
</dbReference>
<dbReference type="Gene3D" id="3.40.50.2300">
    <property type="match status" value="1"/>
</dbReference>
<accession>A0A4Q0XEW2</accession>
<sequence length="225" mass="25693">MERKLIKILFVEDHPLISEGYVRALKLLKKQRLELDFKISEAASCDAAIHLLQQKAPPGFDLIMLDLVIPPSSCGRWLSGEDIGREVRQRHPETKLLINTSFDSVYRINSIFKTLNPEGYLIKVESNAKVIIDAISRLIDGETFYGGSVLQVLRKNLANDFVLDQWDRQILYQLSLGATTASLSSILPMSKATIERRKRHLKEIFDVEGQDDQRLLERARELGYI</sequence>
<dbReference type="PROSITE" id="PS50110">
    <property type="entry name" value="RESPONSE_REGULATORY"/>
    <property type="match status" value="1"/>
</dbReference>
<gene>
    <name evidence="3" type="ORF">ESZ48_11075</name>
</gene>
<dbReference type="EMBL" id="SDDZ01000006">
    <property type="protein sequence ID" value="RXJ49550.1"/>
    <property type="molecule type" value="Genomic_DNA"/>
</dbReference>
<dbReference type="InterPro" id="IPR011006">
    <property type="entry name" value="CheY-like_superfamily"/>
</dbReference>
<dbReference type="AlphaFoldDB" id="A0A4Q0XEW2"/>
<comment type="caution">
    <text evidence="3">The sequence shown here is derived from an EMBL/GenBank/DDBJ whole genome shotgun (WGS) entry which is preliminary data.</text>
</comment>
<dbReference type="PANTHER" id="PTHR45566:SF1">
    <property type="entry name" value="HTH-TYPE TRANSCRIPTIONAL REGULATOR YHJB-RELATED"/>
    <property type="match status" value="1"/>
</dbReference>
<proteinExistence type="predicted"/>
<evidence type="ECO:0000313" key="4">
    <source>
        <dbReference type="Proteomes" id="UP000289792"/>
    </source>
</evidence>
<dbReference type="InterPro" id="IPR001789">
    <property type="entry name" value="Sig_transdc_resp-reg_receiver"/>
</dbReference>
<name>A0A4Q0XEW2_9FLAO</name>
<feature type="modified residue" description="4-aspartylphosphate" evidence="1">
    <location>
        <position position="66"/>
    </location>
</feature>
<keyword evidence="1" id="KW-0597">Phosphoprotein</keyword>
<reference evidence="3 4" key="1">
    <citation type="submission" date="2019-01" db="EMBL/GenBank/DDBJ databases">
        <title>Genome sequence of the Antarctic species Gelidibacter gilvus ACAM 158(T).</title>
        <authorList>
            <person name="Bowman J.P."/>
        </authorList>
    </citation>
    <scope>NUCLEOTIDE SEQUENCE [LARGE SCALE GENOMIC DNA]</scope>
    <source>
        <strain evidence="3 4">IC158</strain>
    </source>
</reference>
<dbReference type="OrthoDB" id="651456at2"/>
<protein>
    <submittedName>
        <fullName evidence="3">Response regulator transcription factor</fullName>
    </submittedName>
</protein>
<evidence type="ECO:0000256" key="1">
    <source>
        <dbReference type="PROSITE-ProRule" id="PRU00169"/>
    </source>
</evidence>
<evidence type="ECO:0000313" key="3">
    <source>
        <dbReference type="EMBL" id="RXJ49550.1"/>
    </source>
</evidence>
<dbReference type="SMART" id="SM00448">
    <property type="entry name" value="REC"/>
    <property type="match status" value="1"/>
</dbReference>
<feature type="domain" description="Response regulatory" evidence="2">
    <location>
        <begin position="7"/>
        <end position="138"/>
    </location>
</feature>
<dbReference type="Proteomes" id="UP000289792">
    <property type="component" value="Unassembled WGS sequence"/>
</dbReference>